<reference evidence="5 6" key="1">
    <citation type="submission" date="2021-03" db="EMBL/GenBank/DDBJ databases">
        <title>novel species in genus Cellulomonas.</title>
        <authorList>
            <person name="Zhang G."/>
        </authorList>
    </citation>
    <scope>NUCLEOTIDE SEQUENCE [LARGE SCALE GENOMIC DNA]</scope>
    <source>
        <strain evidence="6">zg-ZUI188</strain>
    </source>
</reference>
<evidence type="ECO:0000256" key="1">
    <source>
        <dbReference type="ARBA" id="ARBA00023015"/>
    </source>
</evidence>
<dbReference type="SUPFAM" id="SSF46894">
    <property type="entry name" value="C-terminal effector domain of the bipartite response regulators"/>
    <property type="match status" value="1"/>
</dbReference>
<dbReference type="PRINTS" id="PR00038">
    <property type="entry name" value="HTHLUXR"/>
</dbReference>
<dbReference type="InterPro" id="IPR036388">
    <property type="entry name" value="WH-like_DNA-bd_sf"/>
</dbReference>
<dbReference type="EMBL" id="JAGFBM010000007">
    <property type="protein sequence ID" value="MBO3085662.1"/>
    <property type="molecule type" value="Genomic_DNA"/>
</dbReference>
<protein>
    <recommendedName>
        <fullName evidence="4">HTH luxR-type domain-containing protein</fullName>
    </recommendedName>
</protein>
<dbReference type="Gene3D" id="1.10.10.10">
    <property type="entry name" value="Winged helix-like DNA-binding domain superfamily/Winged helix DNA-binding domain"/>
    <property type="match status" value="1"/>
</dbReference>
<evidence type="ECO:0000256" key="3">
    <source>
        <dbReference type="ARBA" id="ARBA00023163"/>
    </source>
</evidence>
<proteinExistence type="predicted"/>
<keyword evidence="1" id="KW-0805">Transcription regulation</keyword>
<dbReference type="SMART" id="SM00421">
    <property type="entry name" value="HTH_LUXR"/>
    <property type="match status" value="1"/>
</dbReference>
<dbReference type="PROSITE" id="PS50043">
    <property type="entry name" value="HTH_LUXR_2"/>
    <property type="match status" value="1"/>
</dbReference>
<keyword evidence="2" id="KW-0238">DNA-binding</keyword>
<name>A0ABS3SIT2_9CELL</name>
<dbReference type="CDD" id="cd06170">
    <property type="entry name" value="LuxR_C_like"/>
    <property type="match status" value="1"/>
</dbReference>
<gene>
    <name evidence="5" type="ORF">J4035_13535</name>
</gene>
<dbReference type="Pfam" id="PF00196">
    <property type="entry name" value="GerE"/>
    <property type="match status" value="1"/>
</dbReference>
<keyword evidence="6" id="KW-1185">Reference proteome</keyword>
<evidence type="ECO:0000313" key="5">
    <source>
        <dbReference type="EMBL" id="MBO3085662.1"/>
    </source>
</evidence>
<organism evidence="5 6">
    <name type="scientific">Cellulomonas fengjieae</name>
    <dbReference type="NCBI Taxonomy" id="2819978"/>
    <lineage>
        <taxon>Bacteria</taxon>
        <taxon>Bacillati</taxon>
        <taxon>Actinomycetota</taxon>
        <taxon>Actinomycetes</taxon>
        <taxon>Micrococcales</taxon>
        <taxon>Cellulomonadaceae</taxon>
        <taxon>Cellulomonas</taxon>
    </lineage>
</organism>
<evidence type="ECO:0000256" key="2">
    <source>
        <dbReference type="ARBA" id="ARBA00023125"/>
    </source>
</evidence>
<evidence type="ECO:0000313" key="6">
    <source>
        <dbReference type="Proteomes" id="UP000678317"/>
    </source>
</evidence>
<dbReference type="PANTHER" id="PTHR44688:SF16">
    <property type="entry name" value="DNA-BINDING TRANSCRIPTIONAL ACTIVATOR DEVR_DOSR"/>
    <property type="match status" value="1"/>
</dbReference>
<feature type="domain" description="HTH luxR-type" evidence="4">
    <location>
        <begin position="172"/>
        <end position="237"/>
    </location>
</feature>
<evidence type="ECO:0000259" key="4">
    <source>
        <dbReference type="PROSITE" id="PS50043"/>
    </source>
</evidence>
<comment type="caution">
    <text evidence="5">The sequence shown here is derived from an EMBL/GenBank/DDBJ whole genome shotgun (WGS) entry which is preliminary data.</text>
</comment>
<dbReference type="PANTHER" id="PTHR44688">
    <property type="entry name" value="DNA-BINDING TRANSCRIPTIONAL ACTIVATOR DEVR_DOSR"/>
    <property type="match status" value="1"/>
</dbReference>
<dbReference type="RefSeq" id="WP_208289952.1">
    <property type="nucleotide sequence ID" value="NZ_CP074404.1"/>
</dbReference>
<sequence>MDGIGVEPAFPVRLLSLLCDELDATGGGVWQRVDWRTGDSELFLHGQPQASVPTLLQATRSLRHTHPLLVACARGELAPLTAQQAAGGRSAWQRSPCQRFLATLVESPQMVSVGLRGGSTEVCGLAFARSGTDFTPAALSFLAEVQPVLQAVDRHVTRLSRWSDTSPAGAAEVAGRIGLTSREVEVLVLVAEGLTATAASRRLGCSIRTVHKHVGHLFQKLQVHDRLGAVLEAQRLGLLRFPSPLFRSRAYSPVAAGRGHEPLPT</sequence>
<dbReference type="InterPro" id="IPR016032">
    <property type="entry name" value="Sig_transdc_resp-reg_C-effctor"/>
</dbReference>
<dbReference type="InterPro" id="IPR000792">
    <property type="entry name" value="Tscrpt_reg_LuxR_C"/>
</dbReference>
<accession>A0ABS3SIT2</accession>
<keyword evidence="3" id="KW-0804">Transcription</keyword>
<dbReference type="Proteomes" id="UP000678317">
    <property type="component" value="Unassembled WGS sequence"/>
</dbReference>